<feature type="domain" description="Peptidase S54 rhomboid" evidence="8">
    <location>
        <begin position="205"/>
        <end position="284"/>
    </location>
</feature>
<dbReference type="Gene3D" id="1.20.1540.10">
    <property type="entry name" value="Rhomboid-like"/>
    <property type="match status" value="1"/>
</dbReference>
<dbReference type="SUPFAM" id="SSF144091">
    <property type="entry name" value="Rhomboid-like"/>
    <property type="match status" value="1"/>
</dbReference>
<accession>A0A8H7ZU61</accession>
<evidence type="ECO:0000313" key="10">
    <source>
        <dbReference type="Proteomes" id="UP000673691"/>
    </source>
</evidence>
<proteinExistence type="inferred from homology"/>
<gene>
    <name evidence="9" type="ORF">BJ554DRAFT_593</name>
</gene>
<comment type="similarity">
    <text evidence="2">Belongs to the peptidase S54 family.</text>
</comment>
<evidence type="ECO:0000256" key="6">
    <source>
        <dbReference type="ARBA" id="ARBA00023136"/>
    </source>
</evidence>
<feature type="transmembrane region" description="Helical" evidence="7">
    <location>
        <begin position="248"/>
        <end position="267"/>
    </location>
</feature>
<evidence type="ECO:0000256" key="3">
    <source>
        <dbReference type="ARBA" id="ARBA00022692"/>
    </source>
</evidence>
<evidence type="ECO:0000256" key="1">
    <source>
        <dbReference type="ARBA" id="ARBA00004141"/>
    </source>
</evidence>
<evidence type="ECO:0000259" key="8">
    <source>
        <dbReference type="Pfam" id="PF01694"/>
    </source>
</evidence>
<name>A0A8H7ZU61_9FUNG</name>
<evidence type="ECO:0000256" key="5">
    <source>
        <dbReference type="ARBA" id="ARBA00022989"/>
    </source>
</evidence>
<dbReference type="GO" id="GO:0004252">
    <property type="term" value="F:serine-type endopeptidase activity"/>
    <property type="evidence" value="ECO:0007669"/>
    <property type="project" value="InterPro"/>
</dbReference>
<dbReference type="Proteomes" id="UP000673691">
    <property type="component" value="Unassembled WGS sequence"/>
</dbReference>
<comment type="caution">
    <text evidence="9">The sequence shown here is derived from an EMBL/GenBank/DDBJ whole genome shotgun (WGS) entry which is preliminary data.</text>
</comment>
<evidence type="ECO:0000256" key="7">
    <source>
        <dbReference type="SAM" id="Phobius"/>
    </source>
</evidence>
<dbReference type="EMBL" id="JAEFCI010007443">
    <property type="protein sequence ID" value="KAG5459063.1"/>
    <property type="molecule type" value="Genomic_DNA"/>
</dbReference>
<keyword evidence="3 7" id="KW-0812">Transmembrane</keyword>
<dbReference type="InterPro" id="IPR050925">
    <property type="entry name" value="Rhomboid_protease_S54"/>
</dbReference>
<protein>
    <recommendedName>
        <fullName evidence="8">Peptidase S54 rhomboid domain-containing protein</fullName>
    </recommendedName>
</protein>
<dbReference type="GO" id="GO:0016020">
    <property type="term" value="C:membrane"/>
    <property type="evidence" value="ECO:0007669"/>
    <property type="project" value="UniProtKB-SubCell"/>
</dbReference>
<evidence type="ECO:0000313" key="9">
    <source>
        <dbReference type="EMBL" id="KAG5459063.1"/>
    </source>
</evidence>
<dbReference type="AlphaFoldDB" id="A0A8H7ZU61"/>
<dbReference type="InterPro" id="IPR035952">
    <property type="entry name" value="Rhomboid-like_sf"/>
</dbReference>
<evidence type="ECO:0000256" key="4">
    <source>
        <dbReference type="ARBA" id="ARBA00022801"/>
    </source>
</evidence>
<keyword evidence="6 7" id="KW-0472">Membrane</keyword>
<dbReference type="InterPro" id="IPR022764">
    <property type="entry name" value="Peptidase_S54_rhomboid_dom"/>
</dbReference>
<keyword evidence="10" id="KW-1185">Reference proteome</keyword>
<dbReference type="PANTHER" id="PTHR43731">
    <property type="entry name" value="RHOMBOID PROTEASE"/>
    <property type="match status" value="1"/>
</dbReference>
<keyword evidence="5 7" id="KW-1133">Transmembrane helix</keyword>
<sequence>MFRHACHCARVPGGLPSSLRTAAGKVFPASERLALLASCPARSRPVVPALLPSPLRSAFLHAGSATRLALSPRSAVPTPWARAVLPASWPRPPLSVLQAVKLRRYSRPHWYDDRDQHKNSWWSRTSRGKYLAYVFPRRGAAWGWGSWHGRLDPHRTVYVLLGINTAVFVAWKYAEELYRQEGNWKFLAFMRRNFSAGYLSSVRDGRVWTFLTAAYSHRDFSHFLLNMVVLFSFGPAVAYTIGTGSFLALYHAAGLVSTVGSVAYTRLFMPRFSQEFIGASGSLMVRIPAIYRLMADSGAGRKDAIVFLRSYSSATTDPFSSLAAPGYHHPLCMHVSANADLPLHAPPRPRRTGSGWLRLDGHFWGFRGVAGVRRQRKHRPSLWSGDRDVVLPCEIQKMIVEYRRSVICL</sequence>
<comment type="subcellular location">
    <subcellularLocation>
        <location evidence="1">Membrane</location>
        <topology evidence="1">Multi-pass membrane protein</topology>
    </subcellularLocation>
</comment>
<organism evidence="9 10">
    <name type="scientific">Olpidium bornovanus</name>
    <dbReference type="NCBI Taxonomy" id="278681"/>
    <lineage>
        <taxon>Eukaryota</taxon>
        <taxon>Fungi</taxon>
        <taxon>Fungi incertae sedis</taxon>
        <taxon>Olpidiomycota</taxon>
        <taxon>Olpidiomycotina</taxon>
        <taxon>Olpidiomycetes</taxon>
        <taxon>Olpidiales</taxon>
        <taxon>Olpidiaceae</taxon>
        <taxon>Olpidium</taxon>
    </lineage>
</organism>
<dbReference type="OrthoDB" id="418595at2759"/>
<dbReference type="PANTHER" id="PTHR43731:SF14">
    <property type="entry name" value="PRESENILIN-ASSOCIATED RHOMBOID-LIKE PROTEIN, MITOCHONDRIAL"/>
    <property type="match status" value="1"/>
</dbReference>
<reference evidence="9 10" key="1">
    <citation type="journal article" name="Sci. Rep.">
        <title>Genome-scale phylogenetic analyses confirm Olpidium as the closest living zoosporic fungus to the non-flagellated, terrestrial fungi.</title>
        <authorList>
            <person name="Chang Y."/>
            <person name="Rochon D."/>
            <person name="Sekimoto S."/>
            <person name="Wang Y."/>
            <person name="Chovatia M."/>
            <person name="Sandor L."/>
            <person name="Salamov A."/>
            <person name="Grigoriev I.V."/>
            <person name="Stajich J.E."/>
            <person name="Spatafora J.W."/>
        </authorList>
    </citation>
    <scope>NUCLEOTIDE SEQUENCE [LARGE SCALE GENOMIC DNA]</scope>
    <source>
        <strain evidence="9">S191</strain>
    </source>
</reference>
<evidence type="ECO:0000256" key="2">
    <source>
        <dbReference type="ARBA" id="ARBA00009045"/>
    </source>
</evidence>
<feature type="transmembrane region" description="Helical" evidence="7">
    <location>
        <begin position="223"/>
        <end position="242"/>
    </location>
</feature>
<keyword evidence="4" id="KW-0378">Hydrolase</keyword>
<dbReference type="Pfam" id="PF01694">
    <property type="entry name" value="Rhomboid"/>
    <property type="match status" value="1"/>
</dbReference>